<proteinExistence type="inferred from homology"/>
<evidence type="ECO:0000256" key="2">
    <source>
        <dbReference type="ARBA" id="ARBA00022448"/>
    </source>
</evidence>
<dbReference type="AlphaFoldDB" id="A0A3E2HH61"/>
<dbReference type="FunFam" id="1.20.1250.20:FF:000064">
    <property type="entry name" value="MFS allantoate transporter"/>
    <property type="match status" value="1"/>
</dbReference>
<dbReference type="GO" id="GO:0016020">
    <property type="term" value="C:membrane"/>
    <property type="evidence" value="ECO:0007669"/>
    <property type="project" value="UniProtKB-SubCell"/>
</dbReference>
<dbReference type="EMBL" id="NCSJ02000048">
    <property type="protein sequence ID" value="RFU32760.1"/>
    <property type="molecule type" value="Genomic_DNA"/>
</dbReference>
<keyword evidence="9" id="KW-1185">Reference proteome</keyword>
<evidence type="ECO:0000256" key="3">
    <source>
        <dbReference type="ARBA" id="ARBA00022692"/>
    </source>
</evidence>
<feature type="transmembrane region" description="Helical" evidence="7">
    <location>
        <begin position="353"/>
        <end position="372"/>
    </location>
</feature>
<accession>A0A3E2HH61</accession>
<feature type="transmembrane region" description="Helical" evidence="7">
    <location>
        <begin position="446"/>
        <end position="465"/>
    </location>
</feature>
<comment type="subcellular location">
    <subcellularLocation>
        <location evidence="1">Membrane</location>
        <topology evidence="1">Multi-pass membrane protein</topology>
    </subcellularLocation>
</comment>
<dbReference type="Gene3D" id="1.20.1250.20">
    <property type="entry name" value="MFS general substrate transporter like domains"/>
    <property type="match status" value="1"/>
</dbReference>
<dbReference type="OrthoDB" id="6730379at2759"/>
<keyword evidence="3 7" id="KW-0812">Transmembrane</keyword>
<feature type="transmembrane region" description="Helical" evidence="7">
    <location>
        <begin position="378"/>
        <end position="402"/>
    </location>
</feature>
<feature type="transmembrane region" description="Helical" evidence="7">
    <location>
        <begin position="186"/>
        <end position="208"/>
    </location>
</feature>
<feature type="transmembrane region" description="Helical" evidence="7">
    <location>
        <begin position="97"/>
        <end position="120"/>
    </location>
</feature>
<evidence type="ECO:0000256" key="1">
    <source>
        <dbReference type="ARBA" id="ARBA00004141"/>
    </source>
</evidence>
<dbReference type="SUPFAM" id="SSF103473">
    <property type="entry name" value="MFS general substrate transporter"/>
    <property type="match status" value="1"/>
</dbReference>
<dbReference type="GO" id="GO:0022857">
    <property type="term" value="F:transmembrane transporter activity"/>
    <property type="evidence" value="ECO:0007669"/>
    <property type="project" value="InterPro"/>
</dbReference>
<feature type="transmembrane region" description="Helical" evidence="7">
    <location>
        <begin position="323"/>
        <end position="341"/>
    </location>
</feature>
<dbReference type="Proteomes" id="UP000258309">
    <property type="component" value="Unassembled WGS sequence"/>
</dbReference>
<feature type="transmembrane region" description="Helical" evidence="7">
    <location>
        <begin position="414"/>
        <end position="434"/>
    </location>
</feature>
<feature type="non-terminal residue" evidence="8">
    <location>
        <position position="1"/>
    </location>
</feature>
<dbReference type="Pfam" id="PF07690">
    <property type="entry name" value="MFS_1"/>
    <property type="match status" value="1"/>
</dbReference>
<reference evidence="8 9" key="1">
    <citation type="submission" date="2018-05" db="EMBL/GenBank/DDBJ databases">
        <title>Draft genome sequence of Scytalidium lignicola DSM 105466, a ubiquitous saprotrophic fungus.</title>
        <authorList>
            <person name="Buettner E."/>
            <person name="Gebauer A.M."/>
            <person name="Hofrichter M."/>
            <person name="Liers C."/>
            <person name="Kellner H."/>
        </authorList>
    </citation>
    <scope>NUCLEOTIDE SEQUENCE [LARGE SCALE GENOMIC DNA]</scope>
    <source>
        <strain evidence="8 9">DSM 105466</strain>
    </source>
</reference>
<evidence type="ECO:0000256" key="5">
    <source>
        <dbReference type="ARBA" id="ARBA00023136"/>
    </source>
</evidence>
<feature type="transmembrane region" description="Helical" evidence="7">
    <location>
        <begin position="155"/>
        <end position="177"/>
    </location>
</feature>
<feature type="transmembrane region" description="Helical" evidence="7">
    <location>
        <begin position="288"/>
        <end position="317"/>
    </location>
</feature>
<evidence type="ECO:0000256" key="7">
    <source>
        <dbReference type="SAM" id="Phobius"/>
    </source>
</evidence>
<evidence type="ECO:0000256" key="4">
    <source>
        <dbReference type="ARBA" id="ARBA00022989"/>
    </source>
</evidence>
<keyword evidence="5 7" id="KW-0472">Membrane</keyword>
<evidence type="ECO:0000313" key="8">
    <source>
        <dbReference type="EMBL" id="RFU32760.1"/>
    </source>
</evidence>
<dbReference type="InterPro" id="IPR011701">
    <property type="entry name" value="MFS"/>
</dbReference>
<comment type="similarity">
    <text evidence="6">Belongs to the major facilitator superfamily. Allantoate permease family.</text>
</comment>
<sequence>MEVEKNVDVNAVGLVHTEEKTDGEDPALFKTSSTEAAEVTLLSADAKEERWVLWKIDMVIMPLMCTVFFFQYLDKTSLSYAAVFNMRTDTHLVGQDYSWLSTLFYLGQFFSEYPMTYLLARFQVARVVGVSTVFWGIVCMCIAAVQNFAGFGAVRFILGIAEGAVSPAFVLITSYWYKRSEHPMRVAAWVSCNGLAQIIGALAMYGIGKITGAAVESWRLMFLITGALTIVFGALFLFLMPISPLTAWFLKPKEREIAHARLQVDRLTDEHLNFDRRQLWEALMDPKVWCIFVLSILTCVTSFVITFGSIIISGFGYGSFQTMLVGLPAGGIQIFFIWVSAFGMRFIPNSRTYLGCFLTLVPLIGSSLLLSLPIDNKWGLVVSCWFATVLSDLMVIGLSLCASNVKGNTKKTTVNVIYFIGYCTGCCIGPQLWITAEAPRYHTGCVANIACLAALAVTFLVYRGLCAWDNRKRDRLMETMGQVEYEAYRIGKQRGRDPSDLTDLEDVSFRYVL</sequence>
<keyword evidence="2" id="KW-0813">Transport</keyword>
<protein>
    <recommendedName>
        <fullName evidence="10">Major facilitator superfamily (MFS) profile domain-containing protein</fullName>
    </recommendedName>
</protein>
<feature type="transmembrane region" description="Helical" evidence="7">
    <location>
        <begin position="127"/>
        <end position="149"/>
    </location>
</feature>
<evidence type="ECO:0008006" key="10">
    <source>
        <dbReference type="Google" id="ProtNLM"/>
    </source>
</evidence>
<gene>
    <name evidence="8" type="ORF">B7463_g3575</name>
</gene>
<feature type="transmembrane region" description="Helical" evidence="7">
    <location>
        <begin position="220"/>
        <end position="250"/>
    </location>
</feature>
<organism evidence="8 9">
    <name type="scientific">Scytalidium lignicola</name>
    <name type="common">Hyphomycete</name>
    <dbReference type="NCBI Taxonomy" id="5539"/>
    <lineage>
        <taxon>Eukaryota</taxon>
        <taxon>Fungi</taxon>
        <taxon>Dikarya</taxon>
        <taxon>Ascomycota</taxon>
        <taxon>Pezizomycotina</taxon>
        <taxon>Leotiomycetes</taxon>
        <taxon>Leotiomycetes incertae sedis</taxon>
        <taxon>Scytalidium</taxon>
    </lineage>
</organism>
<evidence type="ECO:0000256" key="6">
    <source>
        <dbReference type="ARBA" id="ARBA00037968"/>
    </source>
</evidence>
<dbReference type="InterPro" id="IPR036259">
    <property type="entry name" value="MFS_trans_sf"/>
</dbReference>
<dbReference type="PANTHER" id="PTHR43791">
    <property type="entry name" value="PERMEASE-RELATED"/>
    <property type="match status" value="1"/>
</dbReference>
<comment type="caution">
    <text evidence="8">The sequence shown here is derived from an EMBL/GenBank/DDBJ whole genome shotgun (WGS) entry which is preliminary data.</text>
</comment>
<dbReference type="OMA" id="YCAGCIG"/>
<feature type="transmembrane region" description="Helical" evidence="7">
    <location>
        <begin position="52"/>
        <end position="73"/>
    </location>
</feature>
<keyword evidence="4 7" id="KW-1133">Transmembrane helix</keyword>
<name>A0A3E2HH61_SCYLI</name>
<feature type="non-terminal residue" evidence="8">
    <location>
        <position position="513"/>
    </location>
</feature>
<evidence type="ECO:0000313" key="9">
    <source>
        <dbReference type="Proteomes" id="UP000258309"/>
    </source>
</evidence>
<dbReference type="PANTHER" id="PTHR43791:SF103">
    <property type="entry name" value="MAJOR FACILITATOR SUPERFAMILY (MFS) PROFILE DOMAIN-CONTAINING PROTEIN-RELATED"/>
    <property type="match status" value="1"/>
</dbReference>